<evidence type="ECO:0000313" key="2">
    <source>
        <dbReference type="Proteomes" id="UP000624243"/>
    </source>
</evidence>
<protein>
    <submittedName>
        <fullName evidence="1">Uncharacterized protein</fullName>
    </submittedName>
</protein>
<accession>A0ACC5UVD4</accession>
<reference evidence="1 2" key="1">
    <citation type="journal article" date="2020" name="Microorganisms">
        <title>Reliable Identification of Environmental Pseudomonas Isolates Using the rpoD Gene.</title>
        <authorList>
            <consortium name="The Broad Institute Genome Sequencing Platform"/>
            <person name="Girard L."/>
            <person name="Lood C."/>
            <person name="Rokni-Zadeh H."/>
            <person name="van Noort V."/>
            <person name="Lavigne R."/>
            <person name="De Mot R."/>
        </authorList>
    </citation>
    <scope>NUCLEOTIDE SEQUENCE [LARGE SCALE GENOMIC DNA]</scope>
    <source>
        <strain evidence="1 2">RW1P2</strain>
    </source>
</reference>
<dbReference type="Proteomes" id="UP000624243">
    <property type="component" value="Unassembled WGS sequence"/>
</dbReference>
<evidence type="ECO:0000313" key="1">
    <source>
        <dbReference type="EMBL" id="MBV4518403.1"/>
    </source>
</evidence>
<keyword evidence="2" id="KW-1185">Reference proteome</keyword>
<proteinExistence type="predicted"/>
<comment type="caution">
    <text evidence="1">The sequence shown here is derived from an EMBL/GenBank/DDBJ whole genome shotgun (WGS) entry which is preliminary data.</text>
</comment>
<organism evidence="1 2">
    <name type="scientific">Pseudomonas kurunegalensis</name>
    <dbReference type="NCBI Taxonomy" id="485880"/>
    <lineage>
        <taxon>Bacteria</taxon>
        <taxon>Pseudomonadati</taxon>
        <taxon>Pseudomonadota</taxon>
        <taxon>Gammaproteobacteria</taxon>
        <taxon>Pseudomonadales</taxon>
        <taxon>Pseudomonadaceae</taxon>
        <taxon>Pseudomonas</taxon>
    </lineage>
</organism>
<sequence>MQVNVTLAGGAAALTLLISFGVWYDQHLKNSTENHINDLKNQIDSYEKSSSWKLPETLKQLSSVSAKLEKQIQAQADLEKLKLENEKLEKINKELTKKLDTATEESGTLRTQISTLSDQLRETLITPQELALSNGTSAYLVKNKIALGVETIYPTWVTGYINNDYISLNIGNLKSINVMNNTCTLRLTKIVPPSAYFSYTCR</sequence>
<gene>
    <name evidence="1" type="ORF">HU758_024865</name>
</gene>
<name>A0ACC5UVD4_9PSED</name>
<dbReference type="EMBL" id="JABWSB020000030">
    <property type="protein sequence ID" value="MBV4518403.1"/>
    <property type="molecule type" value="Genomic_DNA"/>
</dbReference>